<keyword evidence="1" id="KW-0472">Membrane</keyword>
<dbReference type="OrthoDB" id="5397339at2"/>
<evidence type="ECO:0000313" key="5">
    <source>
        <dbReference type="Proteomes" id="UP000281118"/>
    </source>
</evidence>
<dbReference type="RefSeq" id="WP_126019739.1">
    <property type="nucleotide sequence ID" value="NZ_JACIFZ010000002.1"/>
</dbReference>
<protein>
    <submittedName>
        <fullName evidence="3 4">Pilus assembly protein</fullName>
    </submittedName>
</protein>
<sequence>MRRSTSRRNRGATTVEFALGLIIFLMFTLGIVDFARMLFTWNAAQEATRAGARYAVVCDDTAQQALVLARMKALLPQISTVSVAWSPSGCTAATCEGVTVSITGLNYQWISPIAYATAPLIPMPGFSTYLPREVMRKDPNSASICS</sequence>
<gene>
    <name evidence="4" type="ORF">EJP67_04225</name>
    <name evidence="3" type="ORF">GGD71_002450</name>
</gene>
<comment type="caution">
    <text evidence="4">The sequence shown here is derived from an EMBL/GenBank/DDBJ whole genome shotgun (WGS) entry which is preliminary data.</text>
</comment>
<dbReference type="EMBL" id="JACIFZ010000002">
    <property type="protein sequence ID" value="MBB4221690.1"/>
    <property type="molecule type" value="Genomic_DNA"/>
</dbReference>
<feature type="transmembrane region" description="Helical" evidence="1">
    <location>
        <begin position="12"/>
        <end position="32"/>
    </location>
</feature>
<keyword evidence="1" id="KW-1133">Transmembrane helix</keyword>
<dbReference type="AlphaFoldDB" id="A0A433MEU5"/>
<evidence type="ECO:0000313" key="4">
    <source>
        <dbReference type="EMBL" id="RUR66260.1"/>
    </source>
</evidence>
<evidence type="ECO:0000256" key="1">
    <source>
        <dbReference type="SAM" id="Phobius"/>
    </source>
</evidence>
<evidence type="ECO:0000259" key="2">
    <source>
        <dbReference type="Pfam" id="PF07811"/>
    </source>
</evidence>
<accession>A0A433MEU5</accession>
<evidence type="ECO:0000313" key="3">
    <source>
        <dbReference type="EMBL" id="MBB4221690.1"/>
    </source>
</evidence>
<dbReference type="InterPro" id="IPR012495">
    <property type="entry name" value="TadE-like_dom"/>
</dbReference>
<organism evidence="4 5">
    <name type="scientific">Variovorax guangxiensis</name>
    <dbReference type="NCBI Taxonomy" id="1775474"/>
    <lineage>
        <taxon>Bacteria</taxon>
        <taxon>Pseudomonadati</taxon>
        <taxon>Pseudomonadota</taxon>
        <taxon>Betaproteobacteria</taxon>
        <taxon>Burkholderiales</taxon>
        <taxon>Comamonadaceae</taxon>
        <taxon>Variovorax</taxon>
    </lineage>
</organism>
<proteinExistence type="predicted"/>
<evidence type="ECO:0000313" key="6">
    <source>
        <dbReference type="Proteomes" id="UP000524450"/>
    </source>
</evidence>
<dbReference type="Proteomes" id="UP000524450">
    <property type="component" value="Unassembled WGS sequence"/>
</dbReference>
<keyword evidence="1" id="KW-0812">Transmembrane</keyword>
<feature type="domain" description="TadE-like" evidence="2">
    <location>
        <begin position="11"/>
        <end position="53"/>
    </location>
</feature>
<reference evidence="3 6" key="2">
    <citation type="submission" date="2020-08" db="EMBL/GenBank/DDBJ databases">
        <title>Genomic Encyclopedia of Type Strains, Phase IV (KMG-V): Genome sequencing to study the core and pangenomes of soil and plant-associated prokaryotes.</title>
        <authorList>
            <person name="Whitman W."/>
        </authorList>
    </citation>
    <scope>NUCLEOTIDE SEQUENCE [LARGE SCALE GENOMIC DNA]</scope>
    <source>
        <strain evidence="3 6">34/80</strain>
    </source>
</reference>
<reference evidence="4 5" key="1">
    <citation type="submission" date="2018-12" db="EMBL/GenBank/DDBJ databases">
        <title>The genome sequences of Variovorax guangxiensis DSM 27352.</title>
        <authorList>
            <person name="Gao J."/>
            <person name="Sun J."/>
        </authorList>
    </citation>
    <scope>NUCLEOTIDE SEQUENCE [LARGE SCALE GENOMIC DNA]</scope>
    <source>
        <strain evidence="4 5">DSM 27352</strain>
    </source>
</reference>
<name>A0A433MEU5_9BURK</name>
<dbReference type="EMBL" id="RXFT01000001">
    <property type="protein sequence ID" value="RUR66260.1"/>
    <property type="molecule type" value="Genomic_DNA"/>
</dbReference>
<dbReference type="Proteomes" id="UP000281118">
    <property type="component" value="Unassembled WGS sequence"/>
</dbReference>
<dbReference type="Pfam" id="PF07811">
    <property type="entry name" value="TadE"/>
    <property type="match status" value="1"/>
</dbReference>